<dbReference type="EMBL" id="CP130144">
    <property type="protein sequence ID" value="WNZ44131.1"/>
    <property type="molecule type" value="Genomic_DNA"/>
</dbReference>
<name>A0AA96WQC0_LEPBY</name>
<dbReference type="GO" id="GO:0004722">
    <property type="term" value="F:protein serine/threonine phosphatase activity"/>
    <property type="evidence" value="ECO:0007669"/>
    <property type="project" value="UniProtKB-EC"/>
</dbReference>
<dbReference type="RefSeq" id="WP_316426320.1">
    <property type="nucleotide sequence ID" value="NZ_CP130144.1"/>
</dbReference>
<evidence type="ECO:0000313" key="4">
    <source>
        <dbReference type="EMBL" id="WNZ44131.1"/>
    </source>
</evidence>
<keyword evidence="4" id="KW-0378">Hydrolase</keyword>
<dbReference type="Gene3D" id="3.60.40.10">
    <property type="entry name" value="PPM-type phosphatase domain"/>
    <property type="match status" value="1"/>
</dbReference>
<reference evidence="4" key="1">
    <citation type="journal article" date="2023" name="Plants (Basel)">
        <title>Genomic Analysis of Leptolyngbya boryana CZ1 Reveals Efficient Carbon Fixation Modules.</title>
        <authorList>
            <person name="Bai X."/>
            <person name="Wang H."/>
            <person name="Cheng W."/>
            <person name="Wang J."/>
            <person name="Ma M."/>
            <person name="Hu H."/>
            <person name="Song Z."/>
            <person name="Ma H."/>
            <person name="Fan Y."/>
            <person name="Du C."/>
            <person name="Xu J."/>
        </authorList>
    </citation>
    <scope>NUCLEOTIDE SEQUENCE</scope>
    <source>
        <strain evidence="4">CZ1</strain>
    </source>
</reference>
<accession>A0AA96WQC0</accession>
<evidence type="ECO:0000259" key="3">
    <source>
        <dbReference type="Pfam" id="PF13672"/>
    </source>
</evidence>
<keyword evidence="2" id="KW-0472">Membrane</keyword>
<sequence length="401" mass="44986">MTNKLPQWRCMGCSVRGASHVRNDLPNQDAIAWHSTDSDSGTPLILAIADGHGSSKSFRSDIGSTLAVETAIRLMREFFIEGQPRVDLADLKAIKDIAYTLFPQRLVHEWSISVQQHLHSHPFTENDPGWQRVPQKEKLTVKTAIEQNPILAYGTTLITVLITETFILYAQLGDGDIVCIDAYGTVMRPLKADPKLLGNETTSLCSATAWKDFRIALTQYPESKFEIAPALILVATDGYANSFPSEAEFLKIAPDYLQMTREGFQDAASQLPQFLEETSTHGSGDDITLGMIKRWEPSKDLADSLHLMRIQQDQQSRIIRQLEENQKKTSKALLYTLIGFSAMSVLTIATLPIISWFWFSRPAINQQSAEQQQSLQKRIETLEKAPKPVAKESKPSREVER</sequence>
<keyword evidence="2" id="KW-0812">Transmembrane</keyword>
<feature type="domain" description="PPM-type phosphatase" evidence="3">
    <location>
        <begin position="16"/>
        <end position="276"/>
    </location>
</feature>
<dbReference type="InterPro" id="IPR036457">
    <property type="entry name" value="PPM-type-like_dom_sf"/>
</dbReference>
<protein>
    <submittedName>
        <fullName evidence="4">PP2C family serine/threonine-protein phosphatase</fullName>
        <ecNumber evidence="4">3.1.3.16</ecNumber>
    </submittedName>
</protein>
<evidence type="ECO:0000256" key="1">
    <source>
        <dbReference type="SAM" id="MobiDB-lite"/>
    </source>
</evidence>
<dbReference type="AlphaFoldDB" id="A0AA96WQC0"/>
<evidence type="ECO:0000256" key="2">
    <source>
        <dbReference type="SAM" id="Phobius"/>
    </source>
</evidence>
<reference evidence="4" key="2">
    <citation type="submission" date="2023-07" db="EMBL/GenBank/DDBJ databases">
        <authorList>
            <person name="Bai X.-H."/>
            <person name="Wang H.-H."/>
            <person name="Wang J."/>
            <person name="Ma M.-Y."/>
            <person name="Hu H.-H."/>
            <person name="Song Z.-L."/>
            <person name="Ma H.-G."/>
            <person name="Fan Y."/>
            <person name="Du C.-Y."/>
            <person name="Xu J.-C."/>
        </authorList>
    </citation>
    <scope>NUCLEOTIDE SEQUENCE</scope>
    <source>
        <strain evidence="4">CZ1</strain>
    </source>
</reference>
<feature type="transmembrane region" description="Helical" evidence="2">
    <location>
        <begin position="332"/>
        <end position="359"/>
    </location>
</feature>
<keyword evidence="2" id="KW-1133">Transmembrane helix</keyword>
<dbReference type="Pfam" id="PF13672">
    <property type="entry name" value="PP2C_2"/>
    <property type="match status" value="1"/>
</dbReference>
<proteinExistence type="predicted"/>
<gene>
    <name evidence="4" type="ORF">Q2T42_20075</name>
</gene>
<dbReference type="InterPro" id="IPR001932">
    <property type="entry name" value="PPM-type_phosphatase-like_dom"/>
</dbReference>
<feature type="region of interest" description="Disordered" evidence="1">
    <location>
        <begin position="381"/>
        <end position="401"/>
    </location>
</feature>
<organism evidence="4">
    <name type="scientific">Leptolyngbya boryana CZ1</name>
    <dbReference type="NCBI Taxonomy" id="3060204"/>
    <lineage>
        <taxon>Bacteria</taxon>
        <taxon>Bacillati</taxon>
        <taxon>Cyanobacteriota</taxon>
        <taxon>Cyanophyceae</taxon>
        <taxon>Leptolyngbyales</taxon>
        <taxon>Leptolyngbyaceae</taxon>
        <taxon>Leptolyngbya group</taxon>
        <taxon>Leptolyngbya</taxon>
    </lineage>
</organism>
<dbReference type="EC" id="3.1.3.16" evidence="4"/>
<dbReference type="SUPFAM" id="SSF81606">
    <property type="entry name" value="PP2C-like"/>
    <property type="match status" value="1"/>
</dbReference>